<dbReference type="Proteomes" id="UP001057877">
    <property type="component" value="Chromosome"/>
</dbReference>
<evidence type="ECO:0000313" key="3">
    <source>
        <dbReference type="Proteomes" id="UP001057877"/>
    </source>
</evidence>
<name>A0ABY5S4N4_9BACL</name>
<proteinExistence type="predicted"/>
<evidence type="ECO:0000313" key="2">
    <source>
        <dbReference type="EMBL" id="UVI27283.1"/>
    </source>
</evidence>
<dbReference type="EMBL" id="CP091430">
    <property type="protein sequence ID" value="UVI27283.1"/>
    <property type="molecule type" value="Genomic_DNA"/>
</dbReference>
<feature type="domain" description="Phospholipase C/D" evidence="1">
    <location>
        <begin position="6"/>
        <end position="89"/>
    </location>
</feature>
<protein>
    <submittedName>
        <fullName evidence="2">Zinc dependent phospholipase C family protein</fullName>
    </submittedName>
</protein>
<sequence length="216" mass="24864">MGSRIMHYCIAILLADQLGIKNRNEFMLGGIAPDIHGLMGVPKGVTHFKDTDANGESHINYVRFYNTYKDVIKEQPFYLGYLCHLISDVAYLDTYFKIVPKSLSAGQLKEKLQTSYRDFERCNGRIIRQYSLTLHEHVLPSINIHGYNADFLPALLDELRKDFQIDEVLIHEPLELFKDDNSEITDYIDKSVKHSLEFLSRVGICSCAQIEMELKD</sequence>
<evidence type="ECO:0000259" key="1">
    <source>
        <dbReference type="Pfam" id="PF00882"/>
    </source>
</evidence>
<reference evidence="2" key="1">
    <citation type="submission" date="2022-01" db="EMBL/GenBank/DDBJ databases">
        <title>Paenibacillus spongiae sp. nov., isolated from marine sponge.</title>
        <authorList>
            <person name="Li Z."/>
            <person name="Zhang M."/>
        </authorList>
    </citation>
    <scope>NUCLEOTIDE SEQUENCE</scope>
    <source>
        <strain evidence="2">PHS-Z3</strain>
    </source>
</reference>
<dbReference type="RefSeq" id="WP_258383368.1">
    <property type="nucleotide sequence ID" value="NZ_CP091430.1"/>
</dbReference>
<organism evidence="2 3">
    <name type="scientific">Paenibacillus spongiae</name>
    <dbReference type="NCBI Taxonomy" id="2909671"/>
    <lineage>
        <taxon>Bacteria</taxon>
        <taxon>Bacillati</taxon>
        <taxon>Bacillota</taxon>
        <taxon>Bacilli</taxon>
        <taxon>Bacillales</taxon>
        <taxon>Paenibacillaceae</taxon>
        <taxon>Paenibacillus</taxon>
    </lineage>
</organism>
<keyword evidence="3" id="KW-1185">Reference proteome</keyword>
<accession>A0ABY5S4N4</accession>
<dbReference type="InterPro" id="IPR029002">
    <property type="entry name" value="PLPC/GPLD1"/>
</dbReference>
<dbReference type="Pfam" id="PF00882">
    <property type="entry name" value="Zn_dep_PLPC"/>
    <property type="match status" value="1"/>
</dbReference>
<gene>
    <name evidence="2" type="ORF">L1F29_17530</name>
</gene>